<keyword evidence="2" id="KW-0812">Transmembrane</keyword>
<gene>
    <name evidence="3" type="ORF">H1BulkLitter5738_000002</name>
</gene>
<evidence type="ECO:0000256" key="2">
    <source>
        <dbReference type="SAM" id="Phobius"/>
    </source>
</evidence>
<organism evidence="3">
    <name type="scientific">Leviviridae sp</name>
    <dbReference type="NCBI Taxonomy" id="2027243"/>
    <lineage>
        <taxon>Viruses</taxon>
        <taxon>Riboviria</taxon>
        <taxon>Orthornavirae</taxon>
        <taxon>Lenarviricota</taxon>
        <taxon>Leviviricetes</taxon>
        <taxon>Norzivirales</taxon>
        <taxon>Fiersviridae</taxon>
    </lineage>
</organism>
<evidence type="ECO:0000256" key="1">
    <source>
        <dbReference type="SAM" id="MobiDB-lite"/>
    </source>
</evidence>
<keyword evidence="2" id="KW-1133">Transmembrane helix</keyword>
<feature type="region of interest" description="Disordered" evidence="1">
    <location>
        <begin position="57"/>
        <end position="89"/>
    </location>
</feature>
<sequence length="89" mass="9447">MASHGSYDSDTVIAFTIRLYLILSFLAVMPFLIAGCAKDGPSGGRLNATTSAEYQQFNSAGGSADQTRNLLPQRGTDEKSDSSLTKPSQ</sequence>
<keyword evidence="2" id="KW-0472">Membrane</keyword>
<protein>
    <submittedName>
        <fullName evidence="3">Uncharacterized protein</fullName>
    </submittedName>
</protein>
<proteinExistence type="predicted"/>
<accession>A0A514D862</accession>
<evidence type="ECO:0000313" key="3">
    <source>
        <dbReference type="EMBL" id="QDH89767.1"/>
    </source>
</evidence>
<dbReference type="EMBL" id="MN035024">
    <property type="protein sequence ID" value="QDH89767.1"/>
    <property type="molecule type" value="Genomic_RNA"/>
</dbReference>
<feature type="compositionally biased region" description="Polar residues" evidence="1">
    <location>
        <begin position="57"/>
        <end position="70"/>
    </location>
</feature>
<name>A0A514D862_9VIRU</name>
<feature type="transmembrane region" description="Helical" evidence="2">
    <location>
        <begin position="12"/>
        <end position="37"/>
    </location>
</feature>
<reference evidence="3" key="1">
    <citation type="submission" date="2019-05" db="EMBL/GenBank/DDBJ databases">
        <title>Metatranscriptomic reconstruction reveals RNA viruses with the potential to shape carbon cycling in soil.</title>
        <authorList>
            <person name="Starr E.P."/>
            <person name="Nuccio E."/>
            <person name="Pett-Ridge J."/>
            <person name="Banfield J.F."/>
            <person name="Firestone M.K."/>
        </authorList>
    </citation>
    <scope>NUCLEOTIDE SEQUENCE</scope>
    <source>
        <strain evidence="3">H1_Bulk_Litter_5_scaffold_738</strain>
    </source>
</reference>